<dbReference type="EMBL" id="CAMXCT030003393">
    <property type="protein sequence ID" value="CAL4791555.1"/>
    <property type="molecule type" value="Genomic_DNA"/>
</dbReference>
<reference evidence="3" key="2">
    <citation type="submission" date="2024-04" db="EMBL/GenBank/DDBJ databases">
        <authorList>
            <person name="Chen Y."/>
            <person name="Shah S."/>
            <person name="Dougan E. K."/>
            <person name="Thang M."/>
            <person name="Chan C."/>
        </authorList>
    </citation>
    <scope>NUCLEOTIDE SEQUENCE [LARGE SCALE GENOMIC DNA]</scope>
</reference>
<dbReference type="EMBL" id="CAMXCT010003393">
    <property type="protein sequence ID" value="CAI4004243.1"/>
    <property type="molecule type" value="Genomic_DNA"/>
</dbReference>
<evidence type="ECO:0000313" key="2">
    <source>
        <dbReference type="EMBL" id="CAI4004243.1"/>
    </source>
</evidence>
<dbReference type="Pfam" id="PF00856">
    <property type="entry name" value="SET"/>
    <property type="match status" value="1"/>
</dbReference>
<reference evidence="2" key="1">
    <citation type="submission" date="2022-10" db="EMBL/GenBank/DDBJ databases">
        <authorList>
            <person name="Chen Y."/>
            <person name="Dougan E. K."/>
            <person name="Chan C."/>
            <person name="Rhodes N."/>
            <person name="Thang M."/>
        </authorList>
    </citation>
    <scope>NUCLEOTIDE SEQUENCE</scope>
</reference>
<dbReference type="Gene3D" id="2.170.270.10">
    <property type="entry name" value="SET domain"/>
    <property type="match status" value="1"/>
</dbReference>
<evidence type="ECO:0000313" key="3">
    <source>
        <dbReference type="EMBL" id="CAL1157618.1"/>
    </source>
</evidence>
<dbReference type="EMBL" id="CAMXCT020003393">
    <property type="protein sequence ID" value="CAL1157618.1"/>
    <property type="molecule type" value="Genomic_DNA"/>
</dbReference>
<proteinExistence type="predicted"/>
<name>A0A9P1D7Z1_9DINO</name>
<sequence>MSLSSGPSATATENQLLRKTLMKDLYTRISMKSEQVVWNQLRRHPQEVQRARDLTVEEMLASQHERYGLGRSVVRYSQKQVSPLTWPGDDAGTQGAVCKSHVCLDVLVSSLGGSPNASKLMFTTLPLQHEPYRRLWQRFCRLEKWLELAARPSSEECPEEADLLAHEVDDISALRQRMELHGSLEQKATFCRSPDLKLLWSSLPVDFEDEHLEVRPSQLGVEAGLGLFATKALPANQLVVHYGGNIHTLKSSMKLQDQEYVMRLGQTASAVDELADGSLYVDAGPHLAVKGRYINDCRCSALMHDFDAYVASRVRNGTPLLPGSLDSYNLQLVCCPEKHVAELFTTRDVEEGEELFFDYGHRYWDDRLATGAVCKVLRKQIPIEYQ</sequence>
<dbReference type="InterPro" id="IPR046341">
    <property type="entry name" value="SET_dom_sf"/>
</dbReference>
<gene>
    <name evidence="2" type="ORF">C1SCF055_LOCUS30045</name>
</gene>
<dbReference type="Proteomes" id="UP001152797">
    <property type="component" value="Unassembled WGS sequence"/>
</dbReference>
<dbReference type="SMART" id="SM00317">
    <property type="entry name" value="SET"/>
    <property type="match status" value="1"/>
</dbReference>
<protein>
    <submittedName>
        <fullName evidence="4">S-(Hydroxymethyl)glutathione dehydrogenase</fullName>
    </submittedName>
</protein>
<evidence type="ECO:0000259" key="1">
    <source>
        <dbReference type="PROSITE" id="PS50280"/>
    </source>
</evidence>
<comment type="caution">
    <text evidence="2">The sequence shown here is derived from an EMBL/GenBank/DDBJ whole genome shotgun (WGS) entry which is preliminary data.</text>
</comment>
<evidence type="ECO:0000313" key="4">
    <source>
        <dbReference type="EMBL" id="CAL4791555.1"/>
    </source>
</evidence>
<dbReference type="PROSITE" id="PS50280">
    <property type="entry name" value="SET"/>
    <property type="match status" value="1"/>
</dbReference>
<dbReference type="InterPro" id="IPR001214">
    <property type="entry name" value="SET_dom"/>
</dbReference>
<dbReference type="OrthoDB" id="5560686at2759"/>
<keyword evidence="5" id="KW-1185">Reference proteome</keyword>
<feature type="domain" description="SET" evidence="1">
    <location>
        <begin position="210"/>
        <end position="360"/>
    </location>
</feature>
<dbReference type="SUPFAM" id="SSF82199">
    <property type="entry name" value="SET domain"/>
    <property type="match status" value="1"/>
</dbReference>
<accession>A0A9P1D7Z1</accession>
<evidence type="ECO:0000313" key="5">
    <source>
        <dbReference type="Proteomes" id="UP001152797"/>
    </source>
</evidence>
<dbReference type="AlphaFoldDB" id="A0A9P1D7Z1"/>
<organism evidence="2">
    <name type="scientific">Cladocopium goreaui</name>
    <dbReference type="NCBI Taxonomy" id="2562237"/>
    <lineage>
        <taxon>Eukaryota</taxon>
        <taxon>Sar</taxon>
        <taxon>Alveolata</taxon>
        <taxon>Dinophyceae</taxon>
        <taxon>Suessiales</taxon>
        <taxon>Symbiodiniaceae</taxon>
        <taxon>Cladocopium</taxon>
    </lineage>
</organism>